<dbReference type="SUPFAM" id="SSF52172">
    <property type="entry name" value="CheY-like"/>
    <property type="match status" value="1"/>
</dbReference>
<evidence type="ECO:0000256" key="6">
    <source>
        <dbReference type="ARBA" id="ARBA00023125"/>
    </source>
</evidence>
<evidence type="ECO:0000256" key="3">
    <source>
        <dbReference type="ARBA" id="ARBA00022553"/>
    </source>
</evidence>
<evidence type="ECO:0000256" key="7">
    <source>
        <dbReference type="ARBA" id="ARBA00023163"/>
    </source>
</evidence>
<comment type="caution">
    <text evidence="12">The sequence shown here is derived from an EMBL/GenBank/DDBJ whole genome shotgun (WGS) entry which is preliminary data.</text>
</comment>
<reference evidence="12 13" key="1">
    <citation type="submission" date="2019-09" db="EMBL/GenBank/DDBJ databases">
        <title>In-depth cultivation of the pig gut microbiome towards novel bacterial diversity and tailored functional studies.</title>
        <authorList>
            <person name="Wylensek D."/>
            <person name="Hitch T.C.A."/>
            <person name="Clavel T."/>
        </authorList>
    </citation>
    <scope>NUCLEOTIDE SEQUENCE [LARGE SCALE GENOMIC DNA]</scope>
    <source>
        <strain evidence="12 13">PG-178-WT-4</strain>
    </source>
</reference>
<dbReference type="InterPro" id="IPR039420">
    <property type="entry name" value="WalR-like"/>
</dbReference>
<evidence type="ECO:0000259" key="11">
    <source>
        <dbReference type="PROSITE" id="PS51755"/>
    </source>
</evidence>
<dbReference type="InterPro" id="IPR001789">
    <property type="entry name" value="Sig_transdc_resp-reg_receiver"/>
</dbReference>
<dbReference type="SUPFAM" id="SSF46894">
    <property type="entry name" value="C-terminal effector domain of the bipartite response regulators"/>
    <property type="match status" value="1"/>
</dbReference>
<sequence length="248" mass="27530">MTREQHIFVVDDDPDIRELLSDYLRRHGFATSSAGDAREFFRLLPGTPCDLVVLDIMLPGADGYETFRRLRAFSAVPVIFLTALGDITNRVVGLELGADDYLAKPFEPRELLARIRTVLRRAGAPGGSGTSTARALRFAGWLLDRAARKLVAPDGVVVHLSGAELRLLRVFLEHPQQVLSRDELLERTQGRDATAFDRSIDVQVSRLRVRLRDNGREARIIKTVRGDGYVLAADVFPASLPEYGGEAH</sequence>
<dbReference type="SMART" id="SM00862">
    <property type="entry name" value="Trans_reg_C"/>
    <property type="match status" value="1"/>
</dbReference>
<dbReference type="RefSeq" id="WP_154511936.1">
    <property type="nucleotide sequence ID" value="NZ_JAXELC010000027.1"/>
</dbReference>
<dbReference type="Gene3D" id="3.40.50.2300">
    <property type="match status" value="1"/>
</dbReference>
<dbReference type="SMART" id="SM00448">
    <property type="entry name" value="REC"/>
    <property type="match status" value="1"/>
</dbReference>
<dbReference type="InterPro" id="IPR001867">
    <property type="entry name" value="OmpR/PhoB-type_DNA-bd"/>
</dbReference>
<feature type="domain" description="OmpR/PhoB-type" evidence="11">
    <location>
        <begin position="133"/>
        <end position="233"/>
    </location>
</feature>
<keyword evidence="2" id="KW-0963">Cytoplasm</keyword>
<keyword evidence="4" id="KW-0902">Two-component regulatory system</keyword>
<accession>A0A6L5XNL5</accession>
<dbReference type="Proteomes" id="UP000477488">
    <property type="component" value="Unassembled WGS sequence"/>
</dbReference>
<evidence type="ECO:0000256" key="9">
    <source>
        <dbReference type="PROSITE-ProRule" id="PRU01091"/>
    </source>
</evidence>
<dbReference type="GO" id="GO:0005829">
    <property type="term" value="C:cytosol"/>
    <property type="evidence" value="ECO:0007669"/>
    <property type="project" value="TreeGrafter"/>
</dbReference>
<dbReference type="PROSITE" id="PS51755">
    <property type="entry name" value="OMPR_PHOB"/>
    <property type="match status" value="1"/>
</dbReference>
<dbReference type="GO" id="GO:0000156">
    <property type="term" value="F:phosphorelay response regulator activity"/>
    <property type="evidence" value="ECO:0007669"/>
    <property type="project" value="TreeGrafter"/>
</dbReference>
<evidence type="ECO:0000313" key="12">
    <source>
        <dbReference type="EMBL" id="MSS28491.1"/>
    </source>
</evidence>
<evidence type="ECO:0000256" key="5">
    <source>
        <dbReference type="ARBA" id="ARBA00023015"/>
    </source>
</evidence>
<feature type="domain" description="Response regulatory" evidence="10">
    <location>
        <begin position="6"/>
        <end position="119"/>
    </location>
</feature>
<dbReference type="PANTHER" id="PTHR48111">
    <property type="entry name" value="REGULATOR OF RPOS"/>
    <property type="match status" value="1"/>
</dbReference>
<gene>
    <name evidence="12" type="ORF">FYJ44_10705</name>
</gene>
<dbReference type="GO" id="GO:0032993">
    <property type="term" value="C:protein-DNA complex"/>
    <property type="evidence" value="ECO:0007669"/>
    <property type="project" value="TreeGrafter"/>
</dbReference>
<dbReference type="FunFam" id="1.10.10.10:FF:000099">
    <property type="entry name" value="Two-component system response regulator TorR"/>
    <property type="match status" value="1"/>
</dbReference>
<comment type="subcellular location">
    <subcellularLocation>
        <location evidence="1">Cytoplasm</location>
    </subcellularLocation>
</comment>
<protein>
    <submittedName>
        <fullName evidence="12">Response regulator transcription factor</fullName>
    </submittedName>
</protein>
<dbReference type="AlphaFoldDB" id="A0A6L5XNL5"/>
<evidence type="ECO:0000256" key="4">
    <source>
        <dbReference type="ARBA" id="ARBA00023012"/>
    </source>
</evidence>
<keyword evidence="3 8" id="KW-0597">Phosphoprotein</keyword>
<feature type="DNA-binding region" description="OmpR/PhoB-type" evidence="9">
    <location>
        <begin position="133"/>
        <end position="233"/>
    </location>
</feature>
<dbReference type="InterPro" id="IPR036388">
    <property type="entry name" value="WH-like_DNA-bd_sf"/>
</dbReference>
<evidence type="ECO:0000259" key="10">
    <source>
        <dbReference type="PROSITE" id="PS50110"/>
    </source>
</evidence>
<dbReference type="InterPro" id="IPR016032">
    <property type="entry name" value="Sig_transdc_resp-reg_C-effctor"/>
</dbReference>
<dbReference type="Gene3D" id="6.10.250.690">
    <property type="match status" value="1"/>
</dbReference>
<keyword evidence="13" id="KW-1185">Reference proteome</keyword>
<dbReference type="GO" id="GO:0006355">
    <property type="term" value="P:regulation of DNA-templated transcription"/>
    <property type="evidence" value="ECO:0007669"/>
    <property type="project" value="InterPro"/>
</dbReference>
<evidence type="ECO:0000256" key="2">
    <source>
        <dbReference type="ARBA" id="ARBA00022490"/>
    </source>
</evidence>
<dbReference type="PANTHER" id="PTHR48111:SF4">
    <property type="entry name" value="DNA-BINDING DUAL TRANSCRIPTIONAL REGULATOR OMPR"/>
    <property type="match status" value="1"/>
</dbReference>
<dbReference type="Pfam" id="PF00486">
    <property type="entry name" value="Trans_reg_C"/>
    <property type="match status" value="1"/>
</dbReference>
<dbReference type="InterPro" id="IPR011006">
    <property type="entry name" value="CheY-like_superfamily"/>
</dbReference>
<dbReference type="CDD" id="cd00383">
    <property type="entry name" value="trans_reg_C"/>
    <property type="match status" value="1"/>
</dbReference>
<keyword evidence="6 9" id="KW-0238">DNA-binding</keyword>
<proteinExistence type="predicted"/>
<evidence type="ECO:0000256" key="1">
    <source>
        <dbReference type="ARBA" id="ARBA00004496"/>
    </source>
</evidence>
<dbReference type="GO" id="GO:0000976">
    <property type="term" value="F:transcription cis-regulatory region binding"/>
    <property type="evidence" value="ECO:0007669"/>
    <property type="project" value="TreeGrafter"/>
</dbReference>
<dbReference type="PROSITE" id="PS50110">
    <property type="entry name" value="RESPONSE_REGULATORY"/>
    <property type="match status" value="1"/>
</dbReference>
<dbReference type="Pfam" id="PF00072">
    <property type="entry name" value="Response_reg"/>
    <property type="match status" value="1"/>
</dbReference>
<organism evidence="12 13">
    <name type="scientific">Desulfovibrio porci</name>
    <dbReference type="NCBI Taxonomy" id="2605782"/>
    <lineage>
        <taxon>Bacteria</taxon>
        <taxon>Pseudomonadati</taxon>
        <taxon>Thermodesulfobacteriota</taxon>
        <taxon>Desulfovibrionia</taxon>
        <taxon>Desulfovibrionales</taxon>
        <taxon>Desulfovibrionaceae</taxon>
        <taxon>Desulfovibrio</taxon>
    </lineage>
</organism>
<dbReference type="EMBL" id="VUMH01000011">
    <property type="protein sequence ID" value="MSS28491.1"/>
    <property type="molecule type" value="Genomic_DNA"/>
</dbReference>
<evidence type="ECO:0000313" key="13">
    <source>
        <dbReference type="Proteomes" id="UP000477488"/>
    </source>
</evidence>
<feature type="modified residue" description="4-aspartylphosphate" evidence="8">
    <location>
        <position position="55"/>
    </location>
</feature>
<evidence type="ECO:0000256" key="8">
    <source>
        <dbReference type="PROSITE-ProRule" id="PRU00169"/>
    </source>
</evidence>
<dbReference type="Gene3D" id="1.10.10.10">
    <property type="entry name" value="Winged helix-like DNA-binding domain superfamily/Winged helix DNA-binding domain"/>
    <property type="match status" value="1"/>
</dbReference>
<keyword evidence="5" id="KW-0805">Transcription regulation</keyword>
<name>A0A6L5XNL5_9BACT</name>
<keyword evidence="7" id="KW-0804">Transcription</keyword>